<organism evidence="1 2">
    <name type="scientific">Petrotoga miotherma DSM 10691</name>
    <dbReference type="NCBI Taxonomy" id="1434326"/>
    <lineage>
        <taxon>Bacteria</taxon>
        <taxon>Thermotogati</taxon>
        <taxon>Thermotogota</taxon>
        <taxon>Thermotogae</taxon>
        <taxon>Petrotogales</taxon>
        <taxon>Petrotogaceae</taxon>
        <taxon>Petrotoga</taxon>
    </lineage>
</organism>
<dbReference type="AlphaFoldDB" id="A0A2K1PGS3"/>
<sequence>MTCKWYIVCPMKRYYDEGKLDKKWIENYCHGDYKSCVRYQMEETGRYHPDNMLPDGTIDKRLK</sequence>
<reference evidence="1 2" key="1">
    <citation type="submission" date="2013-12" db="EMBL/GenBank/DDBJ databases">
        <title>Comparative genomics of Petrotoga isolates.</title>
        <authorList>
            <person name="Nesbo C.L."/>
            <person name="Charchuk R."/>
            <person name="Chow K."/>
        </authorList>
    </citation>
    <scope>NUCLEOTIDE SEQUENCE [LARGE SCALE GENOMIC DNA]</scope>
    <source>
        <strain evidence="1 2">DSM 10691</strain>
    </source>
</reference>
<name>A0A2K1PGS3_9BACT</name>
<proteinExistence type="predicted"/>
<gene>
    <name evidence="1" type="ORF">X928_01450</name>
</gene>
<dbReference type="RefSeq" id="WP_103064972.1">
    <property type="nucleotide sequence ID" value="NZ_AZRM01000009.1"/>
</dbReference>
<dbReference type="EMBL" id="AZRM01000009">
    <property type="protein sequence ID" value="PNS01969.1"/>
    <property type="molecule type" value="Genomic_DNA"/>
</dbReference>
<dbReference type="OrthoDB" id="47602at2"/>
<dbReference type="Proteomes" id="UP000236199">
    <property type="component" value="Unassembled WGS sequence"/>
</dbReference>
<evidence type="ECO:0008006" key="3">
    <source>
        <dbReference type="Google" id="ProtNLM"/>
    </source>
</evidence>
<keyword evidence="2" id="KW-1185">Reference proteome</keyword>
<accession>A0A2K1PGS3</accession>
<evidence type="ECO:0000313" key="1">
    <source>
        <dbReference type="EMBL" id="PNS01969.1"/>
    </source>
</evidence>
<evidence type="ECO:0000313" key="2">
    <source>
        <dbReference type="Proteomes" id="UP000236199"/>
    </source>
</evidence>
<comment type="caution">
    <text evidence="1">The sequence shown here is derived from an EMBL/GenBank/DDBJ whole genome shotgun (WGS) entry which is preliminary data.</text>
</comment>
<protein>
    <recommendedName>
        <fullName evidence="3">Uracil-DNA glycosylase</fullName>
    </recommendedName>
</protein>